<dbReference type="GO" id="GO:0005886">
    <property type="term" value="C:plasma membrane"/>
    <property type="evidence" value="ECO:0007669"/>
    <property type="project" value="UniProtKB-SubCell"/>
</dbReference>
<dbReference type="PROSITE" id="PS50109">
    <property type="entry name" value="HIS_KIN"/>
    <property type="match status" value="1"/>
</dbReference>
<comment type="catalytic activity">
    <reaction evidence="1">
        <text>ATP + protein L-histidine = ADP + protein N-phospho-L-histidine.</text>
        <dbReference type="EC" id="2.7.13.3"/>
    </reaction>
</comment>
<dbReference type="OrthoDB" id="500345at2"/>
<gene>
    <name evidence="17" type="ORF">Cha6605_0250</name>
</gene>
<dbReference type="SUPFAM" id="SSF55781">
    <property type="entry name" value="GAF domain-like"/>
    <property type="match status" value="1"/>
</dbReference>
<keyword evidence="11" id="KW-0902">Two-component regulatory system</keyword>
<dbReference type="InterPro" id="IPR005467">
    <property type="entry name" value="His_kinase_dom"/>
</dbReference>
<dbReference type="Pfam" id="PF00512">
    <property type="entry name" value="HisKA"/>
    <property type="match status" value="1"/>
</dbReference>
<dbReference type="GO" id="GO:0009927">
    <property type="term" value="F:histidine phosphotransfer kinase activity"/>
    <property type="evidence" value="ECO:0007669"/>
    <property type="project" value="TreeGrafter"/>
</dbReference>
<evidence type="ECO:0000256" key="12">
    <source>
        <dbReference type="ARBA" id="ARBA00023136"/>
    </source>
</evidence>
<evidence type="ECO:0000259" key="16">
    <source>
        <dbReference type="PROSITE" id="PS50110"/>
    </source>
</evidence>
<dbReference type="CDD" id="cd16922">
    <property type="entry name" value="HATPase_EvgS-ArcB-TorS-like"/>
    <property type="match status" value="1"/>
</dbReference>
<dbReference type="SUPFAM" id="SSF55874">
    <property type="entry name" value="ATPase domain of HSP90 chaperone/DNA topoisomerase II/histidine kinase"/>
    <property type="match status" value="1"/>
</dbReference>
<sequence>MSNLTSTIGGCYTLHTFETLLDLWQQMAQMLGSTICCATNADLLEGSLANQEIPDTSVDLLENLPRFILLCSERFQALLIGTIVLDSEPEQVEIEITFLATEIEQFLKPLIPNLPATLPLITEPNFVNDRYLENHFAQMSASVLAIAHSQKSASFSLSSDLPSVTSQVTDRQEPASIAFDRREIDLQQQVAQANLLNQIITQIYQTFDLAATLQSAVEQVQTFLHADRLIIYQFEFDKKANTKDFETARSGGKVAYESIGTVNLQSVLNVSEREDCFNDRQLWQKYRDGMTKSIDNVDREYAADRCMLDLMERSQIQSKLVVPIVVNTQLWGLLIAHQCHSPRHWQVRETQFLQKVAEHLALAIDRAELYAASLWHNQNLERRVNERTRELRDAVLVAQTANQSKTDFLALLSHELRTPLTSILGLSATLLRLPLLNLNERQQNYLNIIHNSGEHLSELIDDILDFYKLEVGKTFLKIGEFYISKQIEQVVEIVKPKADYAKIDIQVEIINNNSLPLNGRDLRFRGDAKRVRQILLNILTNAIKFTPDNGTIVIRAWLEDGFVVFEIEDSGIGIEAEQIPRLFKKFHQLDRNFDRDYGGMGLGLAITQQLVELHGGSIEVESVLGSGSTFTVRLAAQPLPIPERNNWQEMDRKLAFQDPELNPIPNRIILIEHDEDLATFMCDILTAARYQVTWLLSAESSFRQISMFEPNLLIIDLALNANIVDRLLDNIRRSSKIGDTKILAIATEDEIVSPISKKYIDDYLWKQVNPEHLLRKITKLLSAG</sequence>
<dbReference type="SMART" id="SM00387">
    <property type="entry name" value="HATPase_c"/>
    <property type="match status" value="1"/>
</dbReference>
<evidence type="ECO:0000256" key="10">
    <source>
        <dbReference type="ARBA" id="ARBA00022840"/>
    </source>
</evidence>
<evidence type="ECO:0000256" key="13">
    <source>
        <dbReference type="PROSITE-ProRule" id="PRU00169"/>
    </source>
</evidence>
<dbReference type="PRINTS" id="PR00344">
    <property type="entry name" value="BCTRLSENSOR"/>
</dbReference>
<dbReference type="InterPro" id="IPR029016">
    <property type="entry name" value="GAF-like_dom_sf"/>
</dbReference>
<evidence type="ECO:0000256" key="8">
    <source>
        <dbReference type="ARBA" id="ARBA00022741"/>
    </source>
</evidence>
<evidence type="ECO:0000259" key="15">
    <source>
        <dbReference type="PROSITE" id="PS50109"/>
    </source>
</evidence>
<evidence type="ECO:0000256" key="5">
    <source>
        <dbReference type="ARBA" id="ARBA00022475"/>
    </source>
</evidence>
<keyword evidence="7" id="KW-0808">Transferase</keyword>
<dbReference type="PROSITE" id="PS50046">
    <property type="entry name" value="PHYTOCHROME_2"/>
    <property type="match status" value="1"/>
</dbReference>
<dbReference type="Gene3D" id="3.30.565.10">
    <property type="entry name" value="Histidine kinase-like ATPase, C-terminal domain"/>
    <property type="match status" value="1"/>
</dbReference>
<feature type="domain" description="Histidine kinase" evidence="15">
    <location>
        <begin position="411"/>
        <end position="638"/>
    </location>
</feature>
<dbReference type="InterPro" id="IPR003661">
    <property type="entry name" value="HisK_dim/P_dom"/>
</dbReference>
<evidence type="ECO:0000256" key="2">
    <source>
        <dbReference type="ARBA" id="ARBA00004236"/>
    </source>
</evidence>
<dbReference type="EC" id="2.7.13.3" evidence="4"/>
<dbReference type="Gene3D" id="3.40.50.2300">
    <property type="match status" value="1"/>
</dbReference>
<dbReference type="PANTHER" id="PTHR43047">
    <property type="entry name" value="TWO-COMPONENT HISTIDINE PROTEIN KINASE"/>
    <property type="match status" value="1"/>
</dbReference>
<dbReference type="InterPro" id="IPR036890">
    <property type="entry name" value="HATPase_C_sf"/>
</dbReference>
<dbReference type="KEGG" id="cmp:Cha6605_0250"/>
<dbReference type="InterPro" id="IPR016132">
    <property type="entry name" value="Phyto_chromo_attachment"/>
</dbReference>
<feature type="modified residue" description="4-aspartylphosphate" evidence="13">
    <location>
        <position position="716"/>
    </location>
</feature>
<dbReference type="eggNOG" id="COG2205">
    <property type="taxonomic scope" value="Bacteria"/>
</dbReference>
<keyword evidence="6 13" id="KW-0597">Phosphoprotein</keyword>
<evidence type="ECO:0000256" key="7">
    <source>
        <dbReference type="ARBA" id="ARBA00022679"/>
    </source>
</evidence>
<evidence type="ECO:0000256" key="11">
    <source>
        <dbReference type="ARBA" id="ARBA00023012"/>
    </source>
</evidence>
<dbReference type="GO" id="GO:0000155">
    <property type="term" value="F:phosphorelay sensor kinase activity"/>
    <property type="evidence" value="ECO:0007669"/>
    <property type="project" value="InterPro"/>
</dbReference>
<dbReference type="InterPro" id="IPR036097">
    <property type="entry name" value="HisK_dim/P_sf"/>
</dbReference>
<dbReference type="SUPFAM" id="SSF52172">
    <property type="entry name" value="CheY-like"/>
    <property type="match status" value="1"/>
</dbReference>
<keyword evidence="18" id="KW-1185">Reference proteome</keyword>
<dbReference type="Gene3D" id="3.30.450.40">
    <property type="match status" value="1"/>
</dbReference>
<keyword evidence="5" id="KW-1003">Cell membrane</keyword>
<organism evidence="17 18">
    <name type="scientific">Chamaesiphon minutus (strain ATCC 27169 / PCC 6605)</name>
    <dbReference type="NCBI Taxonomy" id="1173020"/>
    <lineage>
        <taxon>Bacteria</taxon>
        <taxon>Bacillati</taxon>
        <taxon>Cyanobacteriota</taxon>
        <taxon>Cyanophyceae</taxon>
        <taxon>Gomontiellales</taxon>
        <taxon>Chamaesiphonaceae</taxon>
        <taxon>Chamaesiphon</taxon>
    </lineage>
</organism>
<dbReference type="Pfam" id="PF02518">
    <property type="entry name" value="HATPase_c"/>
    <property type="match status" value="1"/>
</dbReference>
<evidence type="ECO:0000256" key="9">
    <source>
        <dbReference type="ARBA" id="ARBA00022777"/>
    </source>
</evidence>
<dbReference type="STRING" id="1173020.Cha6605_0250"/>
<dbReference type="FunFam" id="3.30.565.10:FF:000023">
    <property type="entry name" value="PAS domain-containing sensor histidine kinase"/>
    <property type="match status" value="1"/>
</dbReference>
<dbReference type="Proteomes" id="UP000010366">
    <property type="component" value="Chromosome"/>
</dbReference>
<comment type="similarity">
    <text evidence="3">In the N-terminal section; belongs to the phytochrome family.</text>
</comment>
<dbReference type="InterPro" id="IPR003594">
    <property type="entry name" value="HATPase_dom"/>
</dbReference>
<dbReference type="InterPro" id="IPR004358">
    <property type="entry name" value="Sig_transdc_His_kin-like_C"/>
</dbReference>
<protein>
    <recommendedName>
        <fullName evidence="4">histidine kinase</fullName>
        <ecNumber evidence="4">2.7.13.3</ecNumber>
    </recommendedName>
</protein>
<dbReference type="EMBL" id="CP003600">
    <property type="protein sequence ID" value="AFY91552.1"/>
    <property type="molecule type" value="Genomic_DNA"/>
</dbReference>
<feature type="domain" description="Response regulatory" evidence="16">
    <location>
        <begin position="667"/>
        <end position="781"/>
    </location>
</feature>
<dbReference type="PANTHER" id="PTHR43047:SF63">
    <property type="entry name" value="HISTIDINE KINASE"/>
    <property type="match status" value="1"/>
</dbReference>
<dbReference type="eggNOG" id="COG0745">
    <property type="taxonomic scope" value="Bacteria"/>
</dbReference>
<accession>K9U8Y2</accession>
<keyword evidence="10" id="KW-0067">ATP-binding</keyword>
<dbReference type="Gene3D" id="1.10.287.130">
    <property type="match status" value="1"/>
</dbReference>
<dbReference type="InterPro" id="IPR003018">
    <property type="entry name" value="GAF"/>
</dbReference>
<evidence type="ECO:0000259" key="14">
    <source>
        <dbReference type="PROSITE" id="PS50046"/>
    </source>
</evidence>
<dbReference type="GO" id="GO:0005524">
    <property type="term" value="F:ATP binding"/>
    <property type="evidence" value="ECO:0007669"/>
    <property type="project" value="UniProtKB-KW"/>
</dbReference>
<reference evidence="17 18" key="1">
    <citation type="submission" date="2012-05" db="EMBL/GenBank/DDBJ databases">
        <title>Finished chromosome of genome of Chamaesiphon sp. PCC 6605.</title>
        <authorList>
            <consortium name="US DOE Joint Genome Institute"/>
            <person name="Gugger M."/>
            <person name="Coursin T."/>
            <person name="Rippka R."/>
            <person name="Tandeau De Marsac N."/>
            <person name="Huntemann M."/>
            <person name="Wei C.-L."/>
            <person name="Han J."/>
            <person name="Detter J.C."/>
            <person name="Han C."/>
            <person name="Tapia R."/>
            <person name="Chen A."/>
            <person name="Kyrpides N."/>
            <person name="Mavromatis K."/>
            <person name="Markowitz V."/>
            <person name="Szeto E."/>
            <person name="Ivanova N."/>
            <person name="Pagani I."/>
            <person name="Pati A."/>
            <person name="Goodwin L."/>
            <person name="Nordberg H.P."/>
            <person name="Cantor M.N."/>
            <person name="Hua S.X."/>
            <person name="Woyke T."/>
            <person name="Kerfeld C.A."/>
        </authorList>
    </citation>
    <scope>NUCLEOTIDE SEQUENCE [LARGE SCALE GENOMIC DNA]</scope>
    <source>
        <strain evidence="18">ATCC 27169 / PCC 6605</strain>
    </source>
</reference>
<evidence type="ECO:0000256" key="3">
    <source>
        <dbReference type="ARBA" id="ARBA00006402"/>
    </source>
</evidence>
<evidence type="ECO:0000256" key="4">
    <source>
        <dbReference type="ARBA" id="ARBA00012438"/>
    </source>
</evidence>
<dbReference type="SMART" id="SM00065">
    <property type="entry name" value="GAF"/>
    <property type="match status" value="1"/>
</dbReference>
<dbReference type="PROSITE" id="PS50110">
    <property type="entry name" value="RESPONSE_REGULATORY"/>
    <property type="match status" value="1"/>
</dbReference>
<name>K9U8Y2_CHAP6</name>
<evidence type="ECO:0000313" key="18">
    <source>
        <dbReference type="Proteomes" id="UP000010366"/>
    </source>
</evidence>
<keyword evidence="8" id="KW-0547">Nucleotide-binding</keyword>
<evidence type="ECO:0000256" key="1">
    <source>
        <dbReference type="ARBA" id="ARBA00000085"/>
    </source>
</evidence>
<dbReference type="CDD" id="cd00082">
    <property type="entry name" value="HisKA"/>
    <property type="match status" value="1"/>
</dbReference>
<keyword evidence="9 17" id="KW-0418">Kinase</keyword>
<comment type="subcellular location">
    <subcellularLocation>
        <location evidence="2">Cell membrane</location>
    </subcellularLocation>
</comment>
<keyword evidence="12" id="KW-0472">Membrane</keyword>
<dbReference type="AlphaFoldDB" id="K9U8Y2"/>
<evidence type="ECO:0000256" key="6">
    <source>
        <dbReference type="ARBA" id="ARBA00022553"/>
    </source>
</evidence>
<dbReference type="RefSeq" id="WP_015157747.1">
    <property type="nucleotide sequence ID" value="NC_019697.1"/>
</dbReference>
<dbReference type="Pfam" id="PF01590">
    <property type="entry name" value="GAF"/>
    <property type="match status" value="1"/>
</dbReference>
<dbReference type="SMART" id="SM00388">
    <property type="entry name" value="HisKA"/>
    <property type="match status" value="1"/>
</dbReference>
<evidence type="ECO:0000313" key="17">
    <source>
        <dbReference type="EMBL" id="AFY91552.1"/>
    </source>
</evidence>
<proteinExistence type="inferred from homology"/>
<dbReference type="InterPro" id="IPR011006">
    <property type="entry name" value="CheY-like_superfamily"/>
</dbReference>
<dbReference type="InterPro" id="IPR001789">
    <property type="entry name" value="Sig_transdc_resp-reg_receiver"/>
</dbReference>
<feature type="domain" description="Phytochrome chromophore attachment site" evidence="14">
    <location>
        <begin position="208"/>
        <end position="359"/>
    </location>
</feature>
<dbReference type="HOGENOM" id="CLU_000445_89_17_3"/>
<dbReference type="SUPFAM" id="SSF47384">
    <property type="entry name" value="Homodimeric domain of signal transducing histidine kinase"/>
    <property type="match status" value="1"/>
</dbReference>